<dbReference type="SUPFAM" id="SSF81301">
    <property type="entry name" value="Nucleotidyltransferase"/>
    <property type="match status" value="1"/>
</dbReference>
<dbReference type="AlphaFoldDB" id="A0A840CI16"/>
<keyword evidence="2" id="KW-0808">Transferase</keyword>
<comment type="caution">
    <text evidence="2">The sequence shown here is derived from an EMBL/GenBank/DDBJ whole genome shotgun (WGS) entry which is preliminary data.</text>
</comment>
<organism evidence="2 3">
    <name type="scientific">Dysgonomonas hofstadii</name>
    <dbReference type="NCBI Taxonomy" id="637886"/>
    <lineage>
        <taxon>Bacteria</taxon>
        <taxon>Pseudomonadati</taxon>
        <taxon>Bacteroidota</taxon>
        <taxon>Bacteroidia</taxon>
        <taxon>Bacteroidales</taxon>
        <taxon>Dysgonomonadaceae</taxon>
        <taxon>Dysgonomonas</taxon>
    </lineage>
</organism>
<gene>
    <name evidence="2" type="ORF">GGR21_000738</name>
</gene>
<dbReference type="GO" id="GO:0016740">
    <property type="term" value="F:transferase activity"/>
    <property type="evidence" value="ECO:0007669"/>
    <property type="project" value="UniProtKB-KW"/>
</dbReference>
<accession>A0A840CI16</accession>
<dbReference type="InterPro" id="IPR043519">
    <property type="entry name" value="NT_sf"/>
</dbReference>
<dbReference type="InterPro" id="IPR048495">
    <property type="entry name" value="LinB-like_C"/>
</dbReference>
<dbReference type="RefSeq" id="WP_183305791.1">
    <property type="nucleotide sequence ID" value="NZ_JACIEP010000002.1"/>
</dbReference>
<keyword evidence="3" id="KW-1185">Reference proteome</keyword>
<protein>
    <submittedName>
        <fullName evidence="2">Lincosamide nucleotidyltransferase</fullName>
    </submittedName>
</protein>
<reference evidence="2 3" key="1">
    <citation type="submission" date="2020-08" db="EMBL/GenBank/DDBJ databases">
        <title>Genomic Encyclopedia of Type Strains, Phase IV (KMG-IV): sequencing the most valuable type-strain genomes for metagenomic binning, comparative biology and taxonomic classification.</title>
        <authorList>
            <person name="Goeker M."/>
        </authorList>
    </citation>
    <scope>NUCLEOTIDE SEQUENCE [LARGE SCALE GENOMIC DNA]</scope>
    <source>
        <strain evidence="2 3">DSM 104969</strain>
    </source>
</reference>
<feature type="domain" description="Lincosamide nucleotidyltransferase-like C-terminal" evidence="1">
    <location>
        <begin position="138"/>
        <end position="249"/>
    </location>
</feature>
<proteinExistence type="predicted"/>
<evidence type="ECO:0000259" key="1">
    <source>
        <dbReference type="Pfam" id="PF21418"/>
    </source>
</evidence>
<dbReference type="EMBL" id="JACIEP010000002">
    <property type="protein sequence ID" value="MBB4034851.1"/>
    <property type="molecule type" value="Genomic_DNA"/>
</dbReference>
<evidence type="ECO:0000313" key="3">
    <source>
        <dbReference type="Proteomes" id="UP000555103"/>
    </source>
</evidence>
<sequence>MRQLQLIEKVRQQSLQNEDISAVLMYGSFTKGEGDQYSDIEFYIYYRTKECPDKLGLISQIAPVLLFFTNEFGTDVAVFENMIRGEFHFHPVSDIEDIRAWPKVISFEFKDKMNLMDKDGTLSAVLDSIPPIRPERYTSENREYLACNLINNLIFENNLILRGEYAHAHQLFGFIQRYILWLMRLYLKKDNHWEAPTKKLEEDIPHEWYLKYEQCIPTLDKESLQESFKSAVELTDFLFSGLDIPENIHTILRRL</sequence>
<evidence type="ECO:0000313" key="2">
    <source>
        <dbReference type="EMBL" id="MBB4034851.1"/>
    </source>
</evidence>
<dbReference type="Gene3D" id="1.20.120.330">
    <property type="entry name" value="Nucleotidyltransferases domain 2"/>
    <property type="match status" value="1"/>
</dbReference>
<dbReference type="Gene3D" id="3.30.460.10">
    <property type="entry name" value="Beta Polymerase, domain 2"/>
    <property type="match status" value="1"/>
</dbReference>
<dbReference type="Pfam" id="PF21418">
    <property type="entry name" value="LinB-like_C"/>
    <property type="match status" value="1"/>
</dbReference>
<name>A0A840CI16_9BACT</name>
<dbReference type="Proteomes" id="UP000555103">
    <property type="component" value="Unassembled WGS sequence"/>
</dbReference>